<dbReference type="InterPro" id="IPR018300">
    <property type="entry name" value="Aminotrans_IV_CS"/>
</dbReference>
<dbReference type="SUPFAM" id="SSF56752">
    <property type="entry name" value="D-aminoacid aminotransferase-like PLP-dependent enzymes"/>
    <property type="match status" value="1"/>
</dbReference>
<evidence type="ECO:0000256" key="15">
    <source>
        <dbReference type="RuleBase" id="RU004106"/>
    </source>
</evidence>
<evidence type="ECO:0000256" key="9">
    <source>
        <dbReference type="ARBA" id="ARBA00022679"/>
    </source>
</evidence>
<evidence type="ECO:0000256" key="18">
    <source>
        <dbReference type="RuleBase" id="RU004519"/>
    </source>
</evidence>
<evidence type="ECO:0000256" key="13">
    <source>
        <dbReference type="ARBA" id="ARBA00048798"/>
    </source>
</evidence>
<keyword evidence="7 17" id="KW-0032">Aminotransferase</keyword>
<dbReference type="PANTHER" id="PTHR11825:SF44">
    <property type="entry name" value="BRANCHED-CHAIN-AMINO-ACID AMINOTRANSFERASE"/>
    <property type="match status" value="1"/>
</dbReference>
<evidence type="ECO:0000256" key="4">
    <source>
        <dbReference type="ARBA" id="ARBA00004931"/>
    </source>
</evidence>
<dbReference type="InterPro" id="IPR033939">
    <property type="entry name" value="BCAT_family"/>
</dbReference>
<comment type="similarity">
    <text evidence="6 15">Belongs to the class-IV pyridoxal-phosphate-dependent aminotransferase family.</text>
</comment>
<dbReference type="PROSITE" id="PS00770">
    <property type="entry name" value="AA_TRANSFER_CLASS_4"/>
    <property type="match status" value="1"/>
</dbReference>
<dbReference type="PANTHER" id="PTHR11825">
    <property type="entry name" value="SUBGROUP IIII AMINOTRANSFERASE"/>
    <property type="match status" value="1"/>
</dbReference>
<comment type="function">
    <text evidence="2">Acts on leucine, isoleucine and valine.</text>
</comment>
<dbReference type="GO" id="GO:0004084">
    <property type="term" value="F:branched-chain-amino-acid transaminase activity"/>
    <property type="evidence" value="ECO:0007669"/>
    <property type="project" value="UniProtKB-EC"/>
</dbReference>
<protein>
    <recommendedName>
        <fullName evidence="17">Branched-chain-amino-acid aminotransferase</fullName>
        <ecNumber evidence="17">2.6.1.42</ecNumber>
    </recommendedName>
</protein>
<sequence length="367" mass="39888">MTTDTAMLDFTIVPSTTPMAESDRLRAFDNLGFGTLFTDHMAVVQWDADKGWHHAEIKARAPFQIDPAASVLHYAQEIFEGMKAYKAQDGRITLFRPEENARRFNKSAIRMAMPEVPEELFLKAVAELVKIDSKWVPEGEGSLYLRPFMFATEAFLGVRPSRQYIFCVIASPVGPYFKGGSKPVTLWVSEHYTRAAPGGTGAAKCGGNYAASLLAQSEATSRGCDQVVFLDAAEHKWVEELGGMNVFFVMDDGTVVTPPLSGTILPGITRGSIIQLATENGLKVIERPYSFEEWANDARSGKLREAFACGTAAVVAAIGTVRHSGGEFVIGNAGTGMETEKLRNQLTGIQRGTVADGHGWVKDVASL</sequence>
<dbReference type="RefSeq" id="WP_138285442.1">
    <property type="nucleotide sequence ID" value="NZ_CP058350.1"/>
</dbReference>
<dbReference type="Gene3D" id="3.30.470.10">
    <property type="match status" value="1"/>
</dbReference>
<evidence type="ECO:0000256" key="6">
    <source>
        <dbReference type="ARBA" id="ARBA00009320"/>
    </source>
</evidence>
<dbReference type="NCBIfam" id="NF009897">
    <property type="entry name" value="PRK13357.1"/>
    <property type="match status" value="1"/>
</dbReference>
<name>A0ABX6QLL6_9HYPH</name>
<evidence type="ECO:0000256" key="8">
    <source>
        <dbReference type="ARBA" id="ARBA00022605"/>
    </source>
</evidence>
<evidence type="ECO:0000256" key="5">
    <source>
        <dbReference type="ARBA" id="ARBA00005072"/>
    </source>
</evidence>
<keyword evidence="20" id="KW-1185">Reference proteome</keyword>
<evidence type="ECO:0000256" key="7">
    <source>
        <dbReference type="ARBA" id="ARBA00022576"/>
    </source>
</evidence>
<gene>
    <name evidence="19" type="ORF">FE840_007640</name>
</gene>
<comment type="pathway">
    <text evidence="5 18">Amino-acid biosynthesis; L-leucine biosynthesis; L-leucine from 3-methyl-2-oxobutanoate: step 4/4.</text>
</comment>
<evidence type="ECO:0000313" key="20">
    <source>
        <dbReference type="Proteomes" id="UP000308530"/>
    </source>
</evidence>
<dbReference type="PIRSF" id="PIRSF006468">
    <property type="entry name" value="BCAT1"/>
    <property type="match status" value="1"/>
</dbReference>
<dbReference type="EC" id="2.6.1.42" evidence="17"/>
<dbReference type="Gene3D" id="3.20.10.10">
    <property type="entry name" value="D-amino Acid Aminotransferase, subunit A, domain 2"/>
    <property type="match status" value="1"/>
</dbReference>
<dbReference type="EMBL" id="CP058350">
    <property type="protein sequence ID" value="QLF69425.1"/>
    <property type="molecule type" value="Genomic_DNA"/>
</dbReference>
<evidence type="ECO:0000256" key="10">
    <source>
        <dbReference type="ARBA" id="ARBA00022898"/>
    </source>
</evidence>
<keyword evidence="10 16" id="KW-0663">Pyridoxal phosphate</keyword>
<accession>A0ABX6QLL6</accession>
<keyword evidence="9 17" id="KW-0808">Transferase</keyword>
<organism evidence="19 20">
    <name type="scientific">Peteryoungia desertarenae</name>
    <dbReference type="NCBI Taxonomy" id="1813451"/>
    <lineage>
        <taxon>Bacteria</taxon>
        <taxon>Pseudomonadati</taxon>
        <taxon>Pseudomonadota</taxon>
        <taxon>Alphaproteobacteria</taxon>
        <taxon>Hyphomicrobiales</taxon>
        <taxon>Rhizobiaceae</taxon>
        <taxon>Peteryoungia</taxon>
    </lineage>
</organism>
<keyword evidence="8 17" id="KW-0028">Amino-acid biosynthesis</keyword>
<comment type="catalytic activity">
    <reaction evidence="13 17">
        <text>L-isoleucine + 2-oxoglutarate = (S)-3-methyl-2-oxopentanoate + L-glutamate</text>
        <dbReference type="Rhea" id="RHEA:24801"/>
        <dbReference type="ChEBI" id="CHEBI:16810"/>
        <dbReference type="ChEBI" id="CHEBI:29985"/>
        <dbReference type="ChEBI" id="CHEBI:35146"/>
        <dbReference type="ChEBI" id="CHEBI:58045"/>
        <dbReference type="EC" id="2.6.1.42"/>
    </reaction>
</comment>
<comment type="cofactor">
    <cofactor evidence="1 16">
        <name>pyridoxal 5'-phosphate</name>
        <dbReference type="ChEBI" id="CHEBI:597326"/>
    </cofactor>
</comment>
<comment type="catalytic activity">
    <reaction evidence="12 17">
        <text>L-valine + 2-oxoglutarate = 3-methyl-2-oxobutanoate + L-glutamate</text>
        <dbReference type="Rhea" id="RHEA:24813"/>
        <dbReference type="ChEBI" id="CHEBI:11851"/>
        <dbReference type="ChEBI" id="CHEBI:16810"/>
        <dbReference type="ChEBI" id="CHEBI:29985"/>
        <dbReference type="ChEBI" id="CHEBI:57762"/>
        <dbReference type="EC" id="2.6.1.42"/>
    </reaction>
</comment>
<evidence type="ECO:0000256" key="2">
    <source>
        <dbReference type="ARBA" id="ARBA00003109"/>
    </source>
</evidence>
<evidence type="ECO:0000256" key="14">
    <source>
        <dbReference type="ARBA" id="ARBA00049229"/>
    </source>
</evidence>
<dbReference type="Pfam" id="PF01063">
    <property type="entry name" value="Aminotran_4"/>
    <property type="match status" value="1"/>
</dbReference>
<keyword evidence="11 17" id="KW-0100">Branched-chain amino acid biosynthesis</keyword>
<dbReference type="InterPro" id="IPR043132">
    <property type="entry name" value="BCAT-like_C"/>
</dbReference>
<comment type="pathway">
    <text evidence="4 18">Amino-acid biosynthesis; L-valine biosynthesis; L-valine from pyruvate: step 4/4.</text>
</comment>
<reference evidence="19 20" key="1">
    <citation type="submission" date="2020-06" db="EMBL/GenBank/DDBJ databases">
        <title>Genome sequence of Rhizobium sp strain ADMK78.</title>
        <authorList>
            <person name="Rahi P."/>
        </authorList>
    </citation>
    <scope>NUCLEOTIDE SEQUENCE [LARGE SCALE GENOMIC DNA]</scope>
    <source>
        <strain evidence="19 20">ADMK78</strain>
    </source>
</reference>
<evidence type="ECO:0000313" key="19">
    <source>
        <dbReference type="EMBL" id="QLF69425.1"/>
    </source>
</evidence>
<dbReference type="Proteomes" id="UP000308530">
    <property type="component" value="Chromosome"/>
</dbReference>
<evidence type="ECO:0000256" key="12">
    <source>
        <dbReference type="ARBA" id="ARBA00048212"/>
    </source>
</evidence>
<comment type="catalytic activity">
    <reaction evidence="14 17">
        <text>L-leucine + 2-oxoglutarate = 4-methyl-2-oxopentanoate + L-glutamate</text>
        <dbReference type="Rhea" id="RHEA:18321"/>
        <dbReference type="ChEBI" id="CHEBI:16810"/>
        <dbReference type="ChEBI" id="CHEBI:17865"/>
        <dbReference type="ChEBI" id="CHEBI:29985"/>
        <dbReference type="ChEBI" id="CHEBI:57427"/>
        <dbReference type="EC" id="2.6.1.42"/>
    </reaction>
</comment>
<evidence type="ECO:0000256" key="3">
    <source>
        <dbReference type="ARBA" id="ARBA00004824"/>
    </source>
</evidence>
<evidence type="ECO:0000256" key="16">
    <source>
        <dbReference type="RuleBase" id="RU004516"/>
    </source>
</evidence>
<dbReference type="InterPro" id="IPR036038">
    <property type="entry name" value="Aminotransferase-like"/>
</dbReference>
<dbReference type="InterPro" id="IPR001544">
    <property type="entry name" value="Aminotrans_IV"/>
</dbReference>
<comment type="pathway">
    <text evidence="3 18">Amino-acid biosynthesis; L-isoleucine biosynthesis; L-isoleucine from 2-oxobutanoate: step 4/4.</text>
</comment>
<evidence type="ECO:0000256" key="1">
    <source>
        <dbReference type="ARBA" id="ARBA00001933"/>
    </source>
</evidence>
<evidence type="ECO:0000256" key="11">
    <source>
        <dbReference type="ARBA" id="ARBA00023304"/>
    </source>
</evidence>
<dbReference type="InterPro" id="IPR043131">
    <property type="entry name" value="BCAT-like_N"/>
</dbReference>
<dbReference type="CDD" id="cd01557">
    <property type="entry name" value="BCAT_beta_family"/>
    <property type="match status" value="1"/>
</dbReference>
<dbReference type="NCBIfam" id="TIGR01123">
    <property type="entry name" value="ilvE_II"/>
    <property type="match status" value="1"/>
</dbReference>
<proteinExistence type="inferred from homology"/>
<evidence type="ECO:0000256" key="17">
    <source>
        <dbReference type="RuleBase" id="RU004517"/>
    </source>
</evidence>
<dbReference type="InterPro" id="IPR005786">
    <property type="entry name" value="B_amino_transII"/>
</dbReference>